<evidence type="ECO:0000313" key="1">
    <source>
        <dbReference type="EMBL" id="NYT47442.1"/>
    </source>
</evidence>
<organism evidence="1 2">
    <name type="scientific">Candidatus Methanofishera endochildressiae</name>
    <dbReference type="NCBI Taxonomy" id="2738884"/>
    <lineage>
        <taxon>Bacteria</taxon>
        <taxon>Pseudomonadati</taxon>
        <taxon>Pseudomonadota</taxon>
        <taxon>Gammaproteobacteria</taxon>
        <taxon>Candidatus Methanofishera</taxon>
    </lineage>
</organism>
<name>A0A7Z0MPY8_9GAMM</name>
<sequence>MLSKANKPTKPKRFVKTALSTAILSSSIQPVIATETYIDVFDKQVEDVLKFEDENGKYGQVKFDLRYRFELRCSKWS</sequence>
<dbReference type="AlphaFoldDB" id="A0A7Z0MPY8"/>
<protein>
    <submittedName>
        <fullName evidence="1">Uncharacterized protein</fullName>
    </submittedName>
</protein>
<comment type="caution">
    <text evidence="1">The sequence shown here is derived from an EMBL/GenBank/DDBJ whole genome shotgun (WGS) entry which is preliminary data.</text>
</comment>
<accession>A0A7Z0MPY8</accession>
<proteinExistence type="predicted"/>
<dbReference type="EMBL" id="JACCHS010000150">
    <property type="protein sequence ID" value="NYT47442.1"/>
    <property type="molecule type" value="Genomic_DNA"/>
</dbReference>
<dbReference type="Proteomes" id="UP000537890">
    <property type="component" value="Unassembled WGS sequence"/>
</dbReference>
<evidence type="ECO:0000313" key="2">
    <source>
        <dbReference type="Proteomes" id="UP000537890"/>
    </source>
</evidence>
<gene>
    <name evidence="1" type="ORF">H0A75_07575</name>
</gene>
<reference evidence="1 2" key="1">
    <citation type="submission" date="2020-05" db="EMBL/GenBank/DDBJ databases">
        <title>Horizontal transmission and recombination maintain forever young bacterial symbiont genomes.</title>
        <authorList>
            <person name="Russell S.L."/>
            <person name="Pepper-Tunick E."/>
            <person name="Svedberg J."/>
            <person name="Byrne A."/>
            <person name="Ruelas Castillo J."/>
            <person name="Vollmers C."/>
            <person name="Beinart R.A."/>
            <person name="Corbett-Detig R."/>
        </authorList>
    </citation>
    <scope>NUCLEOTIDE SEQUENCE [LARGE SCALE GENOMIC DNA]</scope>
    <source>
        <strain evidence="1">4727-3</strain>
    </source>
</reference>